<keyword evidence="5" id="KW-1185">Reference proteome</keyword>
<dbReference type="InterPro" id="IPR011330">
    <property type="entry name" value="Glyco_hydro/deAcase_b/a-brl"/>
</dbReference>
<dbReference type="GO" id="GO:0043708">
    <property type="term" value="P:cell adhesion involved in biofilm formation"/>
    <property type="evidence" value="ECO:0007669"/>
    <property type="project" value="InterPro"/>
</dbReference>
<dbReference type="AlphaFoldDB" id="A0A1G6LGF2"/>
<dbReference type="InterPro" id="IPR032772">
    <property type="entry name" value="PGA_deacetylase_PgaB_C"/>
</dbReference>
<evidence type="ECO:0000313" key="5">
    <source>
        <dbReference type="Proteomes" id="UP000243468"/>
    </source>
</evidence>
<sequence length="612" mass="70410">MKHVIKTLLSAVMVTAFAVPVTVFAQNITKNTTEIPDNLFVTITFHDVRDDVSRDGDRDLYAISTKNLGRYFAWLKQEGWQTISLQDVWDARQKKKKLPKKSVLLTFDDGAISSYTRVFPLLKQYKYSAAFAIPTSWINGNTKDAYEAYGQNSLMTWDQMREMQRSGLVEFVSHSDNLHKGILANPQQSMQPAAITRQFLPKYQRYESDQAYQKRVIDDLKQSKKILDTELGIDTRAIFWPYGAVTKESEELAEKAGLPMSFSLGSMSTLADSGQTYQRALVMNNPTPEMLHAEMLDFLTFASDIHKQRRSYIRFDLAEMVSPNNEIFDQKLGQFLDQVSALQTNTILLKTVADENGDGKIDVAYFPNRQLGMRKDLLNRTVWQARTRVGNRVYAELPISLQTKQGLNFADLTAELVKYNSSVEGVMIDIGDELDCAIQKQTWDEECAQKIKKVFDIKDQAKKQAKYYTNISNNYQTVLKITLKDKHVDGLMPLMEYSLNNKDFLYIEFDPVKDAGIFKTLEKQLEKLNSIQKQYLIVSFTVNQNAKRSDWKEYSQYYQELKKLSVQKIGINNYQLKAGQQVQEYLYQDLSINTSPLTYRNPYENNTAKGRK</sequence>
<evidence type="ECO:0000259" key="3">
    <source>
        <dbReference type="PROSITE" id="PS51677"/>
    </source>
</evidence>
<dbReference type="Pfam" id="PF01522">
    <property type="entry name" value="Polysacc_deac_1"/>
    <property type="match status" value="1"/>
</dbReference>
<dbReference type="GO" id="GO:0005975">
    <property type="term" value="P:carbohydrate metabolic process"/>
    <property type="evidence" value="ECO:0007669"/>
    <property type="project" value="InterPro"/>
</dbReference>
<feature type="chain" id="PRO_5017364205" evidence="2">
    <location>
        <begin position="26"/>
        <end position="612"/>
    </location>
</feature>
<gene>
    <name evidence="4" type="ORF">SAMN05421732_106144</name>
</gene>
<dbReference type="SUPFAM" id="SSF88713">
    <property type="entry name" value="Glycoside hydrolase/deacetylase"/>
    <property type="match status" value="1"/>
</dbReference>
<name>A0A1G6LGF2_9GAMM</name>
<keyword evidence="1 2" id="KW-0732">Signal</keyword>
<dbReference type="Gene3D" id="3.20.20.80">
    <property type="entry name" value="Glycosidases"/>
    <property type="match status" value="1"/>
</dbReference>
<proteinExistence type="predicted"/>
<dbReference type="Proteomes" id="UP000243468">
    <property type="component" value="Unassembled WGS sequence"/>
</dbReference>
<dbReference type="NCBIfam" id="TIGR03938">
    <property type="entry name" value="deacetyl_PgaB"/>
    <property type="match status" value="1"/>
</dbReference>
<feature type="domain" description="NodB homology" evidence="3">
    <location>
        <begin position="101"/>
        <end position="385"/>
    </location>
</feature>
<protein>
    <submittedName>
        <fullName evidence="4">Poly-beta-1,6-N-acetyl-D-glucosamine N-deacetylase PgaB</fullName>
    </submittedName>
</protein>
<dbReference type="STRING" id="1226327.SAMN05421732_106144"/>
<dbReference type="RefSeq" id="WP_092819981.1">
    <property type="nucleotide sequence ID" value="NZ_BAABKJ010000011.1"/>
</dbReference>
<feature type="signal peptide" evidence="2">
    <location>
        <begin position="1"/>
        <end position="25"/>
    </location>
</feature>
<dbReference type="Gene3D" id="3.20.20.370">
    <property type="entry name" value="Glycoside hydrolase/deacetylase"/>
    <property type="match status" value="1"/>
</dbReference>
<dbReference type="EMBL" id="FMYO01000006">
    <property type="protein sequence ID" value="SDC42330.1"/>
    <property type="molecule type" value="Genomic_DNA"/>
</dbReference>
<evidence type="ECO:0000256" key="2">
    <source>
        <dbReference type="SAM" id="SignalP"/>
    </source>
</evidence>
<dbReference type="PANTHER" id="PTHR34216:SF7">
    <property type="entry name" value="POLY-BETA-1,6-N-ACETYL-D-GLUCOSAMINE N-DEACETYLASE"/>
    <property type="match status" value="1"/>
</dbReference>
<dbReference type="PANTHER" id="PTHR34216">
    <property type="match status" value="1"/>
</dbReference>
<dbReference type="InterPro" id="IPR051398">
    <property type="entry name" value="Polysacch_Deacetylase"/>
</dbReference>
<evidence type="ECO:0000313" key="4">
    <source>
        <dbReference type="EMBL" id="SDC42330.1"/>
    </source>
</evidence>
<dbReference type="GO" id="GO:0016810">
    <property type="term" value="F:hydrolase activity, acting on carbon-nitrogen (but not peptide) bonds"/>
    <property type="evidence" value="ECO:0007669"/>
    <property type="project" value="InterPro"/>
</dbReference>
<dbReference type="OrthoDB" id="9814639at2"/>
<evidence type="ECO:0000256" key="1">
    <source>
        <dbReference type="ARBA" id="ARBA00022729"/>
    </source>
</evidence>
<reference evidence="5" key="1">
    <citation type="submission" date="2016-09" db="EMBL/GenBank/DDBJ databases">
        <authorList>
            <person name="Varghese N."/>
            <person name="Submissions S."/>
        </authorList>
    </citation>
    <scope>NUCLEOTIDE SEQUENCE [LARGE SCALE GENOMIC DNA]</scope>
    <source>
        <strain evidence="5">ANC 4667</strain>
    </source>
</reference>
<dbReference type="Pfam" id="PF14883">
    <property type="entry name" value="GHL13"/>
    <property type="match status" value="1"/>
</dbReference>
<dbReference type="InterPro" id="IPR023854">
    <property type="entry name" value="PGA_deacetylase_PgaB"/>
</dbReference>
<organism evidence="4 5">
    <name type="scientific">Acinetobacter kookii</name>
    <dbReference type="NCBI Taxonomy" id="1226327"/>
    <lineage>
        <taxon>Bacteria</taxon>
        <taxon>Pseudomonadati</taxon>
        <taxon>Pseudomonadota</taxon>
        <taxon>Gammaproteobacteria</taxon>
        <taxon>Moraxellales</taxon>
        <taxon>Moraxellaceae</taxon>
        <taxon>Acinetobacter</taxon>
    </lineage>
</organism>
<dbReference type="InterPro" id="IPR002509">
    <property type="entry name" value="NODB_dom"/>
</dbReference>
<accession>A0A1G6LGF2</accession>
<dbReference type="PROSITE" id="PS51677">
    <property type="entry name" value="NODB"/>
    <property type="match status" value="1"/>
</dbReference>